<keyword evidence="4" id="KW-1185">Reference proteome</keyword>
<dbReference type="InterPro" id="IPR023597">
    <property type="entry name" value="Flagellar_regulator_Flk"/>
</dbReference>
<accession>A0A085JH05</accession>
<keyword evidence="2" id="KW-0812">Transmembrane</keyword>
<keyword evidence="2" id="KW-0472">Membrane</keyword>
<dbReference type="Proteomes" id="UP000028602">
    <property type="component" value="Unassembled WGS sequence"/>
</dbReference>
<comment type="caution">
    <text evidence="3">The sequence shown here is derived from an EMBL/GenBank/DDBJ whole genome shotgun (WGS) entry which is preliminary data.</text>
</comment>
<feature type="compositionally biased region" description="Polar residues" evidence="1">
    <location>
        <begin position="13"/>
        <end position="33"/>
    </location>
</feature>
<dbReference type="eggNOG" id="ENOG502Z805">
    <property type="taxonomic scope" value="Bacteria"/>
</dbReference>
<dbReference type="RefSeq" id="WP_029989492.1">
    <property type="nucleotide sequence ID" value="NZ_ATMJ01000002.1"/>
</dbReference>
<proteinExistence type="predicted"/>
<dbReference type="EMBL" id="JMPR01000028">
    <property type="protein sequence ID" value="KFD19751.1"/>
    <property type="molecule type" value="Genomic_DNA"/>
</dbReference>
<reference evidence="3" key="1">
    <citation type="submission" date="2014-05" db="EMBL/GenBank/DDBJ databases">
        <title>ATOL: Assembling a taxonomically balanced genome-scale reconstruction of the evolutionary history of the Enterobacteriaceae.</title>
        <authorList>
            <person name="Plunkett G.III."/>
            <person name="Neeno-Eckwall E.C."/>
            <person name="Glasner J.D."/>
            <person name="Perna N.T."/>
        </authorList>
    </citation>
    <scope>NUCLEOTIDE SEQUENCE [LARGE SCALE GENOMIC DNA]</scope>
    <source>
        <strain evidence="3">ATCC 33301</strain>
    </source>
</reference>
<organism evidence="3 4">
    <name type="scientific">Tatumella ptyseos ATCC 33301</name>
    <dbReference type="NCBI Taxonomy" id="1005995"/>
    <lineage>
        <taxon>Bacteria</taxon>
        <taxon>Pseudomonadati</taxon>
        <taxon>Pseudomonadota</taxon>
        <taxon>Gammaproteobacteria</taxon>
        <taxon>Enterobacterales</taxon>
        <taxon>Erwiniaceae</taxon>
        <taxon>Tatumella</taxon>
    </lineage>
</organism>
<protein>
    <submittedName>
        <fullName evidence="3">Cell division protein</fullName>
    </submittedName>
</protein>
<feature type="transmembrane region" description="Helical" evidence="2">
    <location>
        <begin position="322"/>
        <end position="339"/>
    </location>
</feature>
<keyword evidence="3" id="KW-0131">Cell cycle</keyword>
<evidence type="ECO:0000313" key="4">
    <source>
        <dbReference type="Proteomes" id="UP000028602"/>
    </source>
</evidence>
<keyword evidence="3" id="KW-0132">Cell division</keyword>
<dbReference type="GO" id="GO:0016020">
    <property type="term" value="C:membrane"/>
    <property type="evidence" value="ECO:0007669"/>
    <property type="project" value="InterPro"/>
</dbReference>
<feature type="region of interest" description="Disordered" evidence="1">
    <location>
        <begin position="1"/>
        <end position="33"/>
    </location>
</feature>
<dbReference type="OrthoDB" id="6497287at2"/>
<name>A0A085JH05_9GAMM</name>
<evidence type="ECO:0000256" key="1">
    <source>
        <dbReference type="SAM" id="MobiDB-lite"/>
    </source>
</evidence>
<dbReference type="NCBIfam" id="NF007987">
    <property type="entry name" value="PRK10715.1"/>
    <property type="match status" value="1"/>
</dbReference>
<gene>
    <name evidence="3" type="primary">flk</name>
    <name evidence="3" type="ORF">GTPT_1683</name>
</gene>
<dbReference type="GO" id="GO:0051301">
    <property type="term" value="P:cell division"/>
    <property type="evidence" value="ECO:0007669"/>
    <property type="project" value="UniProtKB-KW"/>
</dbReference>
<dbReference type="GO" id="GO:0010468">
    <property type="term" value="P:regulation of gene expression"/>
    <property type="evidence" value="ECO:0007669"/>
    <property type="project" value="InterPro"/>
</dbReference>
<dbReference type="AlphaFoldDB" id="A0A085JH05"/>
<keyword evidence="2" id="KW-1133">Transmembrane helix</keyword>
<sequence length="340" mass="37674">MQPLRGPSEVSGDRNSSVHPKNTSPSVASAPLTSAQRTTLERIIVKIMAISSLKSAELWAGIRHQAGVSNDSELLASHYPVAEHWLSEKLTQEQNSHSVRLLLQQLTALLPRGNNRQAVSDFIRQQFGQTVLSSLTRPQLQQVLTMLQNGQMDIPQPQQLRVTDRTLLPAEHQNLQQQVIRLTISGGGTPASVWQNIFSLVSLKNGDPIPSRYYPLLTQYLTARITLSTQTTPFTLQALLASLKQPPTEEEIRYLQHDGGKTLSPSQPLTLVRAEDILHQLFRFRAETLRQGARKETDLSPRPENATAITPSSSAASSRIPLIGWLIVLAVFVALAVWLF</sequence>
<evidence type="ECO:0000256" key="2">
    <source>
        <dbReference type="SAM" id="Phobius"/>
    </source>
</evidence>
<evidence type="ECO:0000313" key="3">
    <source>
        <dbReference type="EMBL" id="KFD19751.1"/>
    </source>
</evidence>